<comment type="caution">
    <text evidence="1">The sequence shown here is derived from an EMBL/GenBank/DDBJ whole genome shotgun (WGS) entry which is preliminary data.</text>
</comment>
<protein>
    <submittedName>
        <fullName evidence="1">Dynein regulatory complex subunit 6, variant 2</fullName>
    </submittedName>
</protein>
<dbReference type="Proteomes" id="UP001165960">
    <property type="component" value="Unassembled WGS sequence"/>
</dbReference>
<sequence>MYKKLISYKEEIASQQPKNKLPVQAETTSLNWLKTFSLELVLGILKPLPLSDILIMSQTCRTWRSILVRIPELWANISLDFSSSRQGRDKNKRQHAEFILQAFLSRANTRLRTIKLAHSPKLDWKWFSTLHQFPRPFLTQLDISNTAVSPPFLKPALKAFGTQLTHLTLASCRLTEDSVALLLSLCPSLIHLEISGLAIPSKELFLNARGDLRQEYLSLQWLGLGETDAGSDFIGSLGKVFPNLKGIDLNRVPNFRVPLLPQLCESLPNLTDISLQRMGFIFTDRHMLLSHFQAFGATYSMLTHLNLSYNFFLNDQLISCLSDSVSYLKVLDVSYTAIGEAGLSVFKNCPHLEYLNLSSCSLINDSAIIAFVNSLCIQKGTLNSLDFSGLKLESSTIGLIVKAVTNFIRELNLSSSSVNMFGLQTWTADPPRCLEHLRIKNCPMVSTVFVAKLRAAIPQARIHHSVPS</sequence>
<evidence type="ECO:0000313" key="1">
    <source>
        <dbReference type="EMBL" id="KAJ9059484.1"/>
    </source>
</evidence>
<dbReference type="EMBL" id="QTSX02005683">
    <property type="protein sequence ID" value="KAJ9059484.1"/>
    <property type="molecule type" value="Genomic_DNA"/>
</dbReference>
<reference evidence="1" key="1">
    <citation type="submission" date="2022-04" db="EMBL/GenBank/DDBJ databases">
        <title>Genome of the entomopathogenic fungus Entomophthora muscae.</title>
        <authorList>
            <person name="Elya C."/>
            <person name="Lovett B.R."/>
            <person name="Lee E."/>
            <person name="Macias A.M."/>
            <person name="Hajek A.E."/>
            <person name="De Bivort B.L."/>
            <person name="Kasson M.T."/>
            <person name="De Fine Licht H.H."/>
            <person name="Stajich J.E."/>
        </authorList>
    </citation>
    <scope>NUCLEOTIDE SEQUENCE</scope>
    <source>
        <strain evidence="1">Berkeley</strain>
    </source>
</reference>
<gene>
    <name evidence="1" type="primary">FBXL13</name>
    <name evidence="1" type="ORF">DSO57_1001561</name>
</gene>
<evidence type="ECO:0000313" key="2">
    <source>
        <dbReference type="Proteomes" id="UP001165960"/>
    </source>
</evidence>
<name>A0ACC2SAQ8_9FUNG</name>
<keyword evidence="2" id="KW-1185">Reference proteome</keyword>
<accession>A0ACC2SAQ8</accession>
<organism evidence="1 2">
    <name type="scientific">Entomophthora muscae</name>
    <dbReference type="NCBI Taxonomy" id="34485"/>
    <lineage>
        <taxon>Eukaryota</taxon>
        <taxon>Fungi</taxon>
        <taxon>Fungi incertae sedis</taxon>
        <taxon>Zoopagomycota</taxon>
        <taxon>Entomophthoromycotina</taxon>
        <taxon>Entomophthoromycetes</taxon>
        <taxon>Entomophthorales</taxon>
        <taxon>Entomophthoraceae</taxon>
        <taxon>Entomophthora</taxon>
    </lineage>
</organism>
<proteinExistence type="predicted"/>